<keyword evidence="4" id="KW-1185">Reference proteome</keyword>
<evidence type="ECO:0000256" key="1">
    <source>
        <dbReference type="SAM" id="MobiDB-lite"/>
    </source>
</evidence>
<feature type="transmembrane region" description="Helical" evidence="2">
    <location>
        <begin position="329"/>
        <end position="347"/>
    </location>
</feature>
<reference evidence="4" key="1">
    <citation type="journal article" date="2019" name="Int. J. Syst. Evol. Microbiol.">
        <title>The Global Catalogue of Microorganisms (GCM) 10K type strain sequencing project: providing services to taxonomists for standard genome sequencing and annotation.</title>
        <authorList>
            <consortium name="The Broad Institute Genomics Platform"/>
            <consortium name="The Broad Institute Genome Sequencing Center for Infectious Disease"/>
            <person name="Wu L."/>
            <person name="Ma J."/>
        </authorList>
    </citation>
    <scope>NUCLEOTIDE SEQUENCE [LARGE SCALE GENOMIC DNA]</scope>
    <source>
        <strain evidence="4">NBRC 105830</strain>
    </source>
</reference>
<sequence length="698" mass="73201">MTAWLGVLPAILVCVLVLLVPGLLVGLLAGLRREIACGAAPLLSLMTLGLAIFAATKWHLSWGIVPLLVGLVLAVVVVAGPLLVARLVTGRLAGRRSPASVSSTTSGASTGSVSSTTPVSSPFLAWGRGDVVFFLACTGLCALVVAAVVMAGMSYPDNIQQTFDAPFHVNAIERVAELRRADPATIASVSNTVAPGFYPPAFHDIGALLVIYTGVDAITAANVVALVTAAVVWPLSLGLLAAVLLHSRRAGLAYTLFAGAVVVAFPYMLLSFGVLWPNALGIAVLPAVVALVYGVAVRDPGARVGWVVALWVVLVSQLGLYYAHPGTNFASVALCLVLAVHLLARLCRWLAGRGVAGLVAIPVVVVVAVLGSRAAFALLSGYPAVAAVKKFNWPAVQSMPQALGQAISLGVDTPPSLVVGLVAAFGALVALRSPRLWWLPVTHALIGWLFLLASAEDSPLSQDLTGFWYNDRFRLAALLPITAAPLFAIGLLRMHDAFVPWARGWLDRPLPALAPAARAVRSLLGRPALTTGLALLLVAVLVPLPSALRHARTYIAARYIGDPGRILVSGNERADYEALAKQPDPQQAVVGNPWGGAVYAGVLSDRPVIFGHLNNTLNPQLKLIAEQFRDYQSDPAVCAAVKALNIGYAVEDTSYFDKGSKGYLRYPGLNDLAGVKGLTPITKDGTVTTYRVEPCAVR</sequence>
<feature type="transmembrane region" description="Helical" evidence="2">
    <location>
        <begin position="6"/>
        <end position="28"/>
    </location>
</feature>
<dbReference type="Pfam" id="PF20176">
    <property type="entry name" value="DUF6541"/>
    <property type="match status" value="1"/>
</dbReference>
<comment type="caution">
    <text evidence="3">The sequence shown here is derived from an EMBL/GenBank/DDBJ whole genome shotgun (WGS) entry which is preliminary data.</text>
</comment>
<keyword evidence="2" id="KW-0812">Transmembrane</keyword>
<evidence type="ECO:0000313" key="3">
    <source>
        <dbReference type="EMBL" id="GMA20321.1"/>
    </source>
</evidence>
<feature type="transmembrane region" description="Helical" evidence="2">
    <location>
        <begin position="275"/>
        <end position="297"/>
    </location>
</feature>
<accession>A0ABQ6HPC6</accession>
<feature type="transmembrane region" description="Helical" evidence="2">
    <location>
        <begin position="402"/>
        <end position="429"/>
    </location>
</feature>
<keyword evidence="2" id="KW-1133">Transmembrane helix</keyword>
<feature type="transmembrane region" description="Helical" evidence="2">
    <location>
        <begin position="304"/>
        <end position="323"/>
    </location>
</feature>
<feature type="transmembrane region" description="Helical" evidence="2">
    <location>
        <begin position="35"/>
        <end position="56"/>
    </location>
</feature>
<evidence type="ECO:0000256" key="2">
    <source>
        <dbReference type="SAM" id="Phobius"/>
    </source>
</evidence>
<feature type="transmembrane region" description="Helical" evidence="2">
    <location>
        <begin position="475"/>
        <end position="494"/>
    </location>
</feature>
<dbReference type="Proteomes" id="UP001157109">
    <property type="component" value="Unassembled WGS sequence"/>
</dbReference>
<name>A0ABQ6HPC6_9MICO</name>
<gene>
    <name evidence="3" type="ORF">GCM10025862_23420</name>
</gene>
<evidence type="ECO:0000313" key="4">
    <source>
        <dbReference type="Proteomes" id="UP001157109"/>
    </source>
</evidence>
<protein>
    <submittedName>
        <fullName evidence="3">Uncharacterized protein</fullName>
    </submittedName>
</protein>
<feature type="region of interest" description="Disordered" evidence="1">
    <location>
        <begin position="97"/>
        <end position="118"/>
    </location>
</feature>
<organism evidence="3 4">
    <name type="scientific">Arsenicicoccus piscis</name>
    <dbReference type="NCBI Taxonomy" id="673954"/>
    <lineage>
        <taxon>Bacteria</taxon>
        <taxon>Bacillati</taxon>
        <taxon>Actinomycetota</taxon>
        <taxon>Actinomycetes</taxon>
        <taxon>Micrococcales</taxon>
        <taxon>Intrasporangiaceae</taxon>
        <taxon>Arsenicicoccus</taxon>
    </lineage>
</organism>
<dbReference type="RefSeq" id="WP_241445594.1">
    <property type="nucleotide sequence ID" value="NZ_BSUJ01000001.1"/>
</dbReference>
<feature type="transmembrane region" description="Helical" evidence="2">
    <location>
        <begin position="62"/>
        <end position="88"/>
    </location>
</feature>
<dbReference type="InterPro" id="IPR046671">
    <property type="entry name" value="DUF6541"/>
</dbReference>
<feature type="transmembrane region" description="Helical" evidence="2">
    <location>
        <begin position="252"/>
        <end position="269"/>
    </location>
</feature>
<feature type="transmembrane region" description="Helical" evidence="2">
    <location>
        <begin position="359"/>
        <end position="382"/>
    </location>
</feature>
<proteinExistence type="predicted"/>
<feature type="transmembrane region" description="Helical" evidence="2">
    <location>
        <begin position="436"/>
        <end position="455"/>
    </location>
</feature>
<feature type="transmembrane region" description="Helical" evidence="2">
    <location>
        <begin position="223"/>
        <end position="245"/>
    </location>
</feature>
<keyword evidence="2" id="KW-0472">Membrane</keyword>
<feature type="transmembrane region" description="Helical" evidence="2">
    <location>
        <begin position="131"/>
        <end position="153"/>
    </location>
</feature>
<feature type="transmembrane region" description="Helical" evidence="2">
    <location>
        <begin position="528"/>
        <end position="548"/>
    </location>
</feature>
<dbReference type="EMBL" id="BSUJ01000001">
    <property type="protein sequence ID" value="GMA20321.1"/>
    <property type="molecule type" value="Genomic_DNA"/>
</dbReference>